<sequence>MPNILPSEFTHRQYVKRTKATSFTANRRVLISRLGEARKHVCKRLFSRTKQRSTTPGLKPQTDCRVLPTTTPQRQETKTAFVLSLKSPADRTKIIGYAGRGATPT</sequence>
<comment type="caution">
    <text evidence="1">The sequence shown here is derived from an EMBL/GenBank/DDBJ whole genome shotgun (WGS) entry which is preliminary data.</text>
</comment>
<dbReference type="EMBL" id="BMAT01012130">
    <property type="protein sequence ID" value="GFR86572.1"/>
    <property type="molecule type" value="Genomic_DNA"/>
</dbReference>
<name>A0AAV4GLF1_9GAST</name>
<evidence type="ECO:0000313" key="2">
    <source>
        <dbReference type="Proteomes" id="UP000762676"/>
    </source>
</evidence>
<reference evidence="1 2" key="1">
    <citation type="journal article" date="2021" name="Elife">
        <title>Chloroplast acquisition without the gene transfer in kleptoplastic sea slugs, Plakobranchus ocellatus.</title>
        <authorList>
            <person name="Maeda T."/>
            <person name="Takahashi S."/>
            <person name="Yoshida T."/>
            <person name="Shimamura S."/>
            <person name="Takaki Y."/>
            <person name="Nagai Y."/>
            <person name="Toyoda A."/>
            <person name="Suzuki Y."/>
            <person name="Arimoto A."/>
            <person name="Ishii H."/>
            <person name="Satoh N."/>
            <person name="Nishiyama T."/>
            <person name="Hasebe M."/>
            <person name="Maruyama T."/>
            <person name="Minagawa J."/>
            <person name="Obokata J."/>
            <person name="Shigenobu S."/>
        </authorList>
    </citation>
    <scope>NUCLEOTIDE SEQUENCE [LARGE SCALE GENOMIC DNA]</scope>
</reference>
<keyword evidence="2" id="KW-1185">Reference proteome</keyword>
<proteinExistence type="predicted"/>
<accession>A0AAV4GLF1</accession>
<evidence type="ECO:0000313" key="1">
    <source>
        <dbReference type="EMBL" id="GFR86572.1"/>
    </source>
</evidence>
<protein>
    <submittedName>
        <fullName evidence="1">Uncharacterized protein</fullName>
    </submittedName>
</protein>
<gene>
    <name evidence="1" type="ORF">ElyMa_006055800</name>
</gene>
<dbReference type="AlphaFoldDB" id="A0AAV4GLF1"/>
<organism evidence="1 2">
    <name type="scientific">Elysia marginata</name>
    <dbReference type="NCBI Taxonomy" id="1093978"/>
    <lineage>
        <taxon>Eukaryota</taxon>
        <taxon>Metazoa</taxon>
        <taxon>Spiralia</taxon>
        <taxon>Lophotrochozoa</taxon>
        <taxon>Mollusca</taxon>
        <taxon>Gastropoda</taxon>
        <taxon>Heterobranchia</taxon>
        <taxon>Euthyneura</taxon>
        <taxon>Panpulmonata</taxon>
        <taxon>Sacoglossa</taxon>
        <taxon>Placobranchoidea</taxon>
        <taxon>Plakobranchidae</taxon>
        <taxon>Elysia</taxon>
    </lineage>
</organism>
<dbReference type="Proteomes" id="UP000762676">
    <property type="component" value="Unassembled WGS sequence"/>
</dbReference>